<name>A0ABQ0CFH2_9HYPO</name>
<evidence type="ECO:0000256" key="1">
    <source>
        <dbReference type="SAM" id="MobiDB-lite"/>
    </source>
</evidence>
<protein>
    <submittedName>
        <fullName evidence="2">Uncharacterized protein</fullName>
    </submittedName>
</protein>
<dbReference type="Proteomes" id="UP001562357">
    <property type="component" value="Unassembled WGS sequence"/>
</dbReference>
<dbReference type="EMBL" id="BAAFGZ010000012">
    <property type="protein sequence ID" value="GAB0132188.1"/>
    <property type="molecule type" value="Genomic_DNA"/>
</dbReference>
<evidence type="ECO:0000313" key="3">
    <source>
        <dbReference type="Proteomes" id="UP001562357"/>
    </source>
</evidence>
<feature type="region of interest" description="Disordered" evidence="1">
    <location>
        <begin position="165"/>
        <end position="199"/>
    </location>
</feature>
<gene>
    <name evidence="2" type="primary">g631</name>
    <name evidence="2" type="ORF">EsDP_00000631</name>
</gene>
<keyword evidence="3" id="KW-1185">Reference proteome</keyword>
<organism evidence="2 3">
    <name type="scientific">Epichloe bromicola</name>
    <dbReference type="NCBI Taxonomy" id="79588"/>
    <lineage>
        <taxon>Eukaryota</taxon>
        <taxon>Fungi</taxon>
        <taxon>Dikarya</taxon>
        <taxon>Ascomycota</taxon>
        <taxon>Pezizomycotina</taxon>
        <taxon>Sordariomycetes</taxon>
        <taxon>Hypocreomycetidae</taxon>
        <taxon>Hypocreales</taxon>
        <taxon>Clavicipitaceae</taxon>
        <taxon>Epichloe</taxon>
    </lineage>
</organism>
<accession>A0ABQ0CFH2</accession>
<evidence type="ECO:0000313" key="2">
    <source>
        <dbReference type="EMBL" id="GAB0132188.1"/>
    </source>
</evidence>
<comment type="caution">
    <text evidence="2">The sequence shown here is derived from an EMBL/GenBank/DDBJ whole genome shotgun (WGS) entry which is preliminary data.</text>
</comment>
<proteinExistence type="predicted"/>
<sequence length="199" mass="21835">MTKASPNSALSTFVFGLFGHERKREIASVDSFRPSGLVRLGTESKAETNEAEECFVFVNEDQEEALIEEIATEGMPSVAFLTAKEEADWNLALQLCQEGKITTPGMPFEQSDQAEIDALQARDVFRFTMFYPSKHGGQRITWSNEPEGATLRLCANQRLPTTCQLPHNTKNPQLTISPGSINASSGRLSTSSGDCGTFH</sequence>
<reference evidence="3" key="1">
    <citation type="submission" date="2024-06" db="EMBL/GenBank/DDBJ databases">
        <title>Draft Genome Sequences of Epichloe bromicola Strains Isolated from Elymus ciliaris.</title>
        <authorList>
            <consortium name="Epichloe bromicola genome sequencing consortium"/>
            <person name="Miura A."/>
            <person name="Imano S."/>
            <person name="Ashida A."/>
            <person name="Sato I."/>
            <person name="Chiba S."/>
            <person name="Tanaka A."/>
            <person name="Camagna M."/>
            <person name="Takemoto D."/>
        </authorList>
    </citation>
    <scope>NUCLEOTIDE SEQUENCE [LARGE SCALE GENOMIC DNA]</scope>
    <source>
        <strain evidence="3">DP</strain>
    </source>
</reference>